<dbReference type="Proteomes" id="UP000639775">
    <property type="component" value="Unassembled WGS sequence"/>
</dbReference>
<evidence type="ECO:0000259" key="2">
    <source>
        <dbReference type="Pfam" id="PF07731"/>
    </source>
</evidence>
<dbReference type="PROSITE" id="PS00080">
    <property type="entry name" value="MULTICOPPER_OXIDASE2"/>
    <property type="match status" value="1"/>
</dbReference>
<dbReference type="EMBL" id="JAAORB010000007">
    <property type="protein sequence ID" value="NHQ73982.1"/>
    <property type="molecule type" value="Genomic_DNA"/>
</dbReference>
<protein>
    <submittedName>
        <fullName evidence="3">Multicopper oxidase domain-containing protein</fullName>
    </submittedName>
</protein>
<evidence type="ECO:0000313" key="4">
    <source>
        <dbReference type="Proteomes" id="UP000639775"/>
    </source>
</evidence>
<evidence type="ECO:0000313" key="3">
    <source>
        <dbReference type="EMBL" id="NHQ73982.1"/>
    </source>
</evidence>
<keyword evidence="4" id="KW-1185">Reference proteome</keyword>
<feature type="domain" description="Plastocyanin-like" evidence="2">
    <location>
        <begin position="10"/>
        <end position="45"/>
    </location>
</feature>
<comment type="caution">
    <text evidence="3">The sequence shown here is derived from an EMBL/GenBank/DDBJ whole genome shotgun (WGS) entry which is preliminary data.</text>
</comment>
<organism evidence="3 4">
    <name type="scientific">Roseovarius gahaiensis</name>
    <dbReference type="NCBI Taxonomy" id="2716691"/>
    <lineage>
        <taxon>Bacteria</taxon>
        <taxon>Pseudomonadati</taxon>
        <taxon>Pseudomonadota</taxon>
        <taxon>Alphaproteobacteria</taxon>
        <taxon>Rhodobacterales</taxon>
        <taxon>Roseobacteraceae</taxon>
        <taxon>Roseovarius</taxon>
    </lineage>
</organism>
<sequence>MGVLLFHAAQETREIGFWVDNTGDRLFHCHMISHAKSGMITRVQVT</sequence>
<dbReference type="InterPro" id="IPR002355">
    <property type="entry name" value="Cu_oxidase_Cu_BS"/>
</dbReference>
<dbReference type="AlphaFoldDB" id="A0A967EJ59"/>
<proteinExistence type="predicted"/>
<dbReference type="GO" id="GO:0005507">
    <property type="term" value="F:copper ion binding"/>
    <property type="evidence" value="ECO:0007669"/>
    <property type="project" value="InterPro"/>
</dbReference>
<dbReference type="Gene3D" id="2.60.40.420">
    <property type="entry name" value="Cupredoxins - blue copper proteins"/>
    <property type="match status" value="1"/>
</dbReference>
<dbReference type="Pfam" id="PF07731">
    <property type="entry name" value="Cu-oxidase_2"/>
    <property type="match status" value="1"/>
</dbReference>
<dbReference type="RefSeq" id="WP_167194360.1">
    <property type="nucleotide sequence ID" value="NZ_JAAORB010000007.1"/>
</dbReference>
<evidence type="ECO:0000256" key="1">
    <source>
        <dbReference type="ARBA" id="ARBA00022723"/>
    </source>
</evidence>
<dbReference type="InterPro" id="IPR008972">
    <property type="entry name" value="Cupredoxin"/>
</dbReference>
<keyword evidence="1" id="KW-0479">Metal-binding</keyword>
<dbReference type="GO" id="GO:0016491">
    <property type="term" value="F:oxidoreductase activity"/>
    <property type="evidence" value="ECO:0007669"/>
    <property type="project" value="InterPro"/>
</dbReference>
<accession>A0A967EJ59</accession>
<gene>
    <name evidence="3" type="ORF">HAT86_05810</name>
</gene>
<dbReference type="SUPFAM" id="SSF49503">
    <property type="entry name" value="Cupredoxins"/>
    <property type="match status" value="1"/>
</dbReference>
<reference evidence="3" key="1">
    <citation type="submission" date="2020-03" db="EMBL/GenBank/DDBJ databases">
        <title>Roseovarius gahaiensis sp. nov., isolated from Gahai Saline Lake, China.</title>
        <authorList>
            <person name="Sun X."/>
        </authorList>
    </citation>
    <scope>NUCLEOTIDE SEQUENCE</scope>
    <source>
        <strain evidence="3">GH877</strain>
    </source>
</reference>
<dbReference type="InterPro" id="IPR011706">
    <property type="entry name" value="Cu-oxidase_C"/>
</dbReference>
<name>A0A967EJ59_9RHOB</name>